<comment type="subunit">
    <text evidence="3">Homodimer.</text>
</comment>
<dbReference type="EC" id="6.1.1.6" evidence="11"/>
<dbReference type="CDD" id="cd00775">
    <property type="entry name" value="LysRS_core"/>
    <property type="match status" value="1"/>
</dbReference>
<evidence type="ECO:0000256" key="6">
    <source>
        <dbReference type="ARBA" id="ARBA00022741"/>
    </source>
</evidence>
<dbReference type="InterPro" id="IPR012340">
    <property type="entry name" value="NA-bd_OB-fold"/>
</dbReference>
<protein>
    <recommendedName>
        <fullName evidence="11">Lysine--tRNA ligase</fullName>
        <ecNumber evidence="11">6.1.1.6</ecNumber>
    </recommendedName>
    <alternativeName>
        <fullName evidence="11">Lysyl-tRNA synthetase</fullName>
    </alternativeName>
</protein>
<dbReference type="SUPFAM" id="SSF55681">
    <property type="entry name" value="Class II aaRS and biotin synthetases"/>
    <property type="match status" value="1"/>
</dbReference>
<dbReference type="OMA" id="DFRNEGM"/>
<dbReference type="InterPro" id="IPR006195">
    <property type="entry name" value="aa-tRNA-synth_II"/>
</dbReference>
<dbReference type="GO" id="GO:0005524">
    <property type="term" value="F:ATP binding"/>
    <property type="evidence" value="ECO:0007669"/>
    <property type="project" value="UniProtKB-KW"/>
</dbReference>
<dbReference type="VEuPathDB" id="MicrosporidiaDB:NCER_100909"/>
<sequence>MSTKNNSNVPEISDEEFYKNRLLTVTEQLKDNVQVYPHKYEVNYRFKDIFTFKDASEEDLKKVKVQSAGRILNFRIHARYSFFQVMSEDFTIQLVVDAQVLENKDIISNIKRGDIVGFSGVLGRTKTKEFSVFIKELSILTPCLRTIPTDYYGLKDPEIIYRKRYLDLLINKESKNRFIQRTNIIKFIRKYLDDKDFVEVETPLLNIIPTGAAAKPFTTHHNELKMNLFLRIAPELYLKKLVIGGMDRVYEIGKLFRNEGIDLTHNPEFTACEFYMAYADYNDMMNMAEEMLNGMCKYLHGSEKIVYAPNKREKEVKPVEINFARPFARFHMLEELSKVVGIKLDGLNINSDETLDLLIETCDKYEIKVEQPKTLTRVLDKLVGHFIEPKCINPSFIIGYPLVTSPLAKNHRSEAGMVERFELFINGKEICNAYTELNNPIEQRMRFKMQAQDINDGDDEAMITDEDFCVALEYGLPPTGGFGMGIDRLTMFMTDAANIKDVILFPAMKPESDN</sequence>
<dbReference type="PRINTS" id="PR00982">
    <property type="entry name" value="TRNASYNTHLYS"/>
</dbReference>
<dbReference type="NCBIfam" id="TIGR00499">
    <property type="entry name" value="lysS_bact"/>
    <property type="match status" value="1"/>
</dbReference>
<keyword evidence="14" id="KW-1185">Reference proteome</keyword>
<organism evidence="13 14">
    <name type="scientific">Vairimorpha ceranae</name>
    <dbReference type="NCBI Taxonomy" id="40302"/>
    <lineage>
        <taxon>Eukaryota</taxon>
        <taxon>Fungi</taxon>
        <taxon>Fungi incertae sedis</taxon>
        <taxon>Microsporidia</taxon>
        <taxon>Nosematidae</taxon>
        <taxon>Vairimorpha</taxon>
    </lineage>
</organism>
<dbReference type="HAMAP" id="MF_00252">
    <property type="entry name" value="Lys_tRNA_synth_class2"/>
    <property type="match status" value="1"/>
</dbReference>
<keyword evidence="4" id="KW-0963">Cytoplasm</keyword>
<evidence type="ECO:0000256" key="1">
    <source>
        <dbReference type="ARBA" id="ARBA00004496"/>
    </source>
</evidence>
<keyword evidence="8" id="KW-0648">Protein biosynthesis</keyword>
<keyword evidence="6" id="KW-0547">Nucleotide-binding</keyword>
<evidence type="ECO:0000256" key="2">
    <source>
        <dbReference type="ARBA" id="ARBA00008226"/>
    </source>
</evidence>
<dbReference type="GeneID" id="36321430"/>
<dbReference type="FunFam" id="3.30.930.10:FF:000238">
    <property type="entry name" value="Lysine--tRNA ligase"/>
    <property type="match status" value="1"/>
</dbReference>
<dbReference type="Pfam" id="PF00152">
    <property type="entry name" value="tRNA-synt_2"/>
    <property type="match status" value="1"/>
</dbReference>
<evidence type="ECO:0000256" key="10">
    <source>
        <dbReference type="ARBA" id="ARBA00048573"/>
    </source>
</evidence>
<evidence type="ECO:0000256" key="11">
    <source>
        <dbReference type="RuleBase" id="RU003748"/>
    </source>
</evidence>
<evidence type="ECO:0000313" key="13">
    <source>
        <dbReference type="EMBL" id="KKO76008.1"/>
    </source>
</evidence>
<dbReference type="CDD" id="cd04322">
    <property type="entry name" value="LysRS_N"/>
    <property type="match status" value="1"/>
</dbReference>
<dbReference type="InterPro" id="IPR034762">
    <property type="entry name" value="Lys-tRNA-ligase_II_bac/euk"/>
</dbReference>
<dbReference type="InterPro" id="IPR018149">
    <property type="entry name" value="Lys-tRNA-synth_II_C"/>
</dbReference>
<evidence type="ECO:0000313" key="14">
    <source>
        <dbReference type="Proteomes" id="UP000034350"/>
    </source>
</evidence>
<evidence type="ECO:0000256" key="7">
    <source>
        <dbReference type="ARBA" id="ARBA00022840"/>
    </source>
</evidence>
<dbReference type="VEuPathDB" id="MicrosporidiaDB:AAJ76_800067210"/>
<evidence type="ECO:0000256" key="8">
    <source>
        <dbReference type="ARBA" id="ARBA00022917"/>
    </source>
</evidence>
<dbReference type="PANTHER" id="PTHR42918:SF9">
    <property type="entry name" value="LYSINE--TRNA LIGASE"/>
    <property type="match status" value="1"/>
</dbReference>
<evidence type="ECO:0000256" key="9">
    <source>
        <dbReference type="ARBA" id="ARBA00023146"/>
    </source>
</evidence>
<dbReference type="AlphaFoldDB" id="A0A0F9WT61"/>
<dbReference type="EMBL" id="JPQZ01000008">
    <property type="protein sequence ID" value="KKO76008.1"/>
    <property type="molecule type" value="Genomic_DNA"/>
</dbReference>
<comment type="caution">
    <text evidence="13">The sequence shown here is derived from an EMBL/GenBank/DDBJ whole genome shotgun (WGS) entry which is preliminary data.</text>
</comment>
<comment type="subcellular location">
    <subcellularLocation>
        <location evidence="1">Cytoplasm</location>
    </subcellularLocation>
</comment>
<keyword evidence="5" id="KW-0436">Ligase</keyword>
<dbReference type="GO" id="GO:0005829">
    <property type="term" value="C:cytosol"/>
    <property type="evidence" value="ECO:0007669"/>
    <property type="project" value="TreeGrafter"/>
</dbReference>
<dbReference type="InterPro" id="IPR004365">
    <property type="entry name" value="NA-bd_OB_tRNA"/>
</dbReference>
<comment type="catalytic activity">
    <reaction evidence="10 11">
        <text>tRNA(Lys) + L-lysine + ATP = L-lysyl-tRNA(Lys) + AMP + diphosphate</text>
        <dbReference type="Rhea" id="RHEA:20792"/>
        <dbReference type="Rhea" id="RHEA-COMP:9696"/>
        <dbReference type="Rhea" id="RHEA-COMP:9697"/>
        <dbReference type="ChEBI" id="CHEBI:30616"/>
        <dbReference type="ChEBI" id="CHEBI:32551"/>
        <dbReference type="ChEBI" id="CHEBI:33019"/>
        <dbReference type="ChEBI" id="CHEBI:78442"/>
        <dbReference type="ChEBI" id="CHEBI:78529"/>
        <dbReference type="ChEBI" id="CHEBI:456215"/>
        <dbReference type="EC" id="6.1.1.6"/>
    </reaction>
</comment>
<dbReference type="Gene3D" id="3.30.930.10">
    <property type="entry name" value="Bira Bifunctional Protein, Domain 2"/>
    <property type="match status" value="1"/>
</dbReference>
<dbReference type="InterPro" id="IPR002313">
    <property type="entry name" value="Lys-tRNA-ligase_II"/>
</dbReference>
<accession>A0A0F9WT61</accession>
<keyword evidence="9 13" id="KW-0030">Aminoacyl-tRNA synthetase</keyword>
<name>A0A0F9WT61_9MICR</name>
<dbReference type="GO" id="GO:0006430">
    <property type="term" value="P:lysyl-tRNA aminoacylation"/>
    <property type="evidence" value="ECO:0007669"/>
    <property type="project" value="InterPro"/>
</dbReference>
<dbReference type="PANTHER" id="PTHR42918">
    <property type="entry name" value="LYSYL-TRNA SYNTHETASE"/>
    <property type="match status" value="1"/>
</dbReference>
<dbReference type="InterPro" id="IPR004364">
    <property type="entry name" value="Aa-tRNA-synt_II"/>
</dbReference>
<dbReference type="InterPro" id="IPR045864">
    <property type="entry name" value="aa-tRNA-synth_II/BPL/LPL"/>
</dbReference>
<dbReference type="GO" id="GO:0000049">
    <property type="term" value="F:tRNA binding"/>
    <property type="evidence" value="ECO:0007669"/>
    <property type="project" value="TreeGrafter"/>
</dbReference>
<reference evidence="13 14" key="1">
    <citation type="journal article" date="2015" name="Environ. Microbiol.">
        <title>Genome analyses suggest the presence of polyploidy and recent human-driven expansions in eight global populations of the honeybee pathogen Nosema ceranae.</title>
        <authorList>
            <person name="Pelin A."/>
            <person name="Selman M."/>
            <person name="Aris-Brosou S."/>
            <person name="Farinelli L."/>
            <person name="Corradi N."/>
        </authorList>
    </citation>
    <scope>NUCLEOTIDE SEQUENCE [LARGE SCALE GENOMIC DNA]</scope>
    <source>
        <strain evidence="13 14">PA08 1199</strain>
    </source>
</reference>
<evidence type="ECO:0000256" key="4">
    <source>
        <dbReference type="ARBA" id="ARBA00022490"/>
    </source>
</evidence>
<dbReference type="Pfam" id="PF01336">
    <property type="entry name" value="tRNA_anti-codon"/>
    <property type="match status" value="1"/>
</dbReference>
<dbReference type="SMR" id="A0A0F9WT61"/>
<dbReference type="Proteomes" id="UP000034350">
    <property type="component" value="Unassembled WGS sequence"/>
</dbReference>
<dbReference type="OrthoDB" id="21243at2759"/>
<dbReference type="Gene3D" id="2.40.50.140">
    <property type="entry name" value="Nucleic acid-binding proteins"/>
    <property type="match status" value="1"/>
</dbReference>
<dbReference type="SUPFAM" id="SSF50249">
    <property type="entry name" value="Nucleic acid-binding proteins"/>
    <property type="match status" value="1"/>
</dbReference>
<proteinExistence type="inferred from homology"/>
<keyword evidence="7" id="KW-0067">ATP-binding</keyword>
<gene>
    <name evidence="13" type="ORF">AAJ76_800067210</name>
</gene>
<evidence type="ECO:0000259" key="12">
    <source>
        <dbReference type="PROSITE" id="PS50862"/>
    </source>
</evidence>
<dbReference type="NCBIfam" id="NF001756">
    <property type="entry name" value="PRK00484.1"/>
    <property type="match status" value="1"/>
</dbReference>
<feature type="domain" description="Aminoacyl-transfer RNA synthetases class-II family profile" evidence="12">
    <location>
        <begin position="181"/>
        <end position="510"/>
    </location>
</feature>
<dbReference type="PROSITE" id="PS50862">
    <property type="entry name" value="AA_TRNA_LIGASE_II"/>
    <property type="match status" value="1"/>
</dbReference>
<dbReference type="PIRSF" id="PIRSF039101">
    <property type="entry name" value="LysRS2"/>
    <property type="match status" value="1"/>
</dbReference>
<evidence type="ECO:0000256" key="3">
    <source>
        <dbReference type="ARBA" id="ARBA00011738"/>
    </source>
</evidence>
<dbReference type="RefSeq" id="XP_024331750.1">
    <property type="nucleotide sequence ID" value="XM_024476477.1"/>
</dbReference>
<dbReference type="InterPro" id="IPR044136">
    <property type="entry name" value="Lys-tRNA-ligase_II_N"/>
</dbReference>
<dbReference type="GO" id="GO:0004824">
    <property type="term" value="F:lysine-tRNA ligase activity"/>
    <property type="evidence" value="ECO:0007669"/>
    <property type="project" value="UniProtKB-EC"/>
</dbReference>
<evidence type="ECO:0000256" key="5">
    <source>
        <dbReference type="ARBA" id="ARBA00022598"/>
    </source>
</evidence>
<dbReference type="VEuPathDB" id="MicrosporidiaDB:G9O61_00g011890"/>
<comment type="similarity">
    <text evidence="2">Belongs to the class-II aminoacyl-tRNA synthetase family.</text>
</comment>